<dbReference type="InterPro" id="IPR032466">
    <property type="entry name" value="Metal_Hydrolase"/>
</dbReference>
<protein>
    <submittedName>
        <fullName evidence="7">Metallo-dependent hydrolase</fullName>
    </submittedName>
</protein>
<keyword evidence="8" id="KW-1185">Reference proteome</keyword>
<name>A0A165EDT4_EXIGL</name>
<dbReference type="InterPro" id="IPR011059">
    <property type="entry name" value="Metal-dep_hydrolase_composite"/>
</dbReference>
<dbReference type="Gene3D" id="2.30.40.10">
    <property type="entry name" value="Urease, subunit C, domain 1"/>
    <property type="match status" value="1"/>
</dbReference>
<reference evidence="7 8" key="1">
    <citation type="journal article" date="2016" name="Mol. Biol. Evol.">
        <title>Comparative Genomics of Early-Diverging Mushroom-Forming Fungi Provides Insights into the Origins of Lignocellulose Decay Capabilities.</title>
        <authorList>
            <person name="Nagy L.G."/>
            <person name="Riley R."/>
            <person name="Tritt A."/>
            <person name="Adam C."/>
            <person name="Daum C."/>
            <person name="Floudas D."/>
            <person name="Sun H."/>
            <person name="Yadav J.S."/>
            <person name="Pangilinan J."/>
            <person name="Larsson K.H."/>
            <person name="Matsuura K."/>
            <person name="Barry K."/>
            <person name="Labutti K."/>
            <person name="Kuo R."/>
            <person name="Ohm R.A."/>
            <person name="Bhattacharya S.S."/>
            <person name="Shirouzu T."/>
            <person name="Yoshinaga Y."/>
            <person name="Martin F.M."/>
            <person name="Grigoriev I.V."/>
            <person name="Hibbett D.S."/>
        </authorList>
    </citation>
    <scope>NUCLEOTIDE SEQUENCE [LARGE SCALE GENOMIC DNA]</scope>
    <source>
        <strain evidence="7 8">HHB12029</strain>
    </source>
</reference>
<dbReference type="SUPFAM" id="SSF51338">
    <property type="entry name" value="Composite domain of metallo-dependent hydrolases"/>
    <property type="match status" value="2"/>
</dbReference>
<evidence type="ECO:0000256" key="4">
    <source>
        <dbReference type="ARBA" id="ARBA00022833"/>
    </source>
</evidence>
<feature type="signal peptide" evidence="5">
    <location>
        <begin position="1"/>
        <end position="21"/>
    </location>
</feature>
<feature type="domain" description="Amidohydrolase-related" evidence="6">
    <location>
        <begin position="80"/>
        <end position="446"/>
    </location>
</feature>
<dbReference type="SUPFAM" id="SSF51556">
    <property type="entry name" value="Metallo-dependent hydrolases"/>
    <property type="match status" value="1"/>
</dbReference>
<comment type="cofactor">
    <cofactor evidence="1">
        <name>Zn(2+)</name>
        <dbReference type="ChEBI" id="CHEBI:29105"/>
    </cofactor>
</comment>
<accession>A0A165EDT4</accession>
<feature type="chain" id="PRO_5007857128" evidence="5">
    <location>
        <begin position="22"/>
        <end position="512"/>
    </location>
</feature>
<dbReference type="STRING" id="1314781.A0A165EDT4"/>
<dbReference type="Pfam" id="PF01979">
    <property type="entry name" value="Amidohydro_1"/>
    <property type="match status" value="1"/>
</dbReference>
<organism evidence="7 8">
    <name type="scientific">Exidia glandulosa HHB12029</name>
    <dbReference type="NCBI Taxonomy" id="1314781"/>
    <lineage>
        <taxon>Eukaryota</taxon>
        <taxon>Fungi</taxon>
        <taxon>Dikarya</taxon>
        <taxon>Basidiomycota</taxon>
        <taxon>Agaricomycotina</taxon>
        <taxon>Agaricomycetes</taxon>
        <taxon>Auriculariales</taxon>
        <taxon>Exidiaceae</taxon>
        <taxon>Exidia</taxon>
    </lineage>
</organism>
<dbReference type="GO" id="GO:0019239">
    <property type="term" value="F:deaminase activity"/>
    <property type="evidence" value="ECO:0007669"/>
    <property type="project" value="TreeGrafter"/>
</dbReference>
<evidence type="ECO:0000256" key="2">
    <source>
        <dbReference type="ARBA" id="ARBA00022723"/>
    </source>
</evidence>
<evidence type="ECO:0000313" key="8">
    <source>
        <dbReference type="Proteomes" id="UP000077266"/>
    </source>
</evidence>
<dbReference type="GO" id="GO:0005829">
    <property type="term" value="C:cytosol"/>
    <property type="evidence" value="ECO:0007669"/>
    <property type="project" value="TreeGrafter"/>
</dbReference>
<dbReference type="AlphaFoldDB" id="A0A165EDT4"/>
<dbReference type="InterPro" id="IPR006680">
    <property type="entry name" value="Amidohydro-rel"/>
</dbReference>
<evidence type="ECO:0000256" key="3">
    <source>
        <dbReference type="ARBA" id="ARBA00022801"/>
    </source>
</evidence>
<dbReference type="PANTHER" id="PTHR11271:SF37">
    <property type="entry name" value="FAMILY PROTEIN, PUTATIVE (AFU_ORTHOLOGUE AFUA_4G00460)-RELATED"/>
    <property type="match status" value="1"/>
</dbReference>
<keyword evidence="2" id="KW-0479">Metal-binding</keyword>
<keyword evidence="3 7" id="KW-0378">Hydrolase</keyword>
<keyword evidence="4" id="KW-0862">Zinc</keyword>
<proteinExistence type="predicted"/>
<evidence type="ECO:0000259" key="6">
    <source>
        <dbReference type="Pfam" id="PF01979"/>
    </source>
</evidence>
<dbReference type="Proteomes" id="UP000077266">
    <property type="component" value="Unassembled WGS sequence"/>
</dbReference>
<dbReference type="InParanoid" id="A0A165EDT4"/>
<gene>
    <name evidence="7" type="ORF">EXIGLDRAFT_724485</name>
</gene>
<evidence type="ECO:0000313" key="7">
    <source>
        <dbReference type="EMBL" id="KZV86705.1"/>
    </source>
</evidence>
<dbReference type="PANTHER" id="PTHR11271">
    <property type="entry name" value="GUANINE DEAMINASE"/>
    <property type="match status" value="1"/>
</dbReference>
<dbReference type="GO" id="GO:0046872">
    <property type="term" value="F:metal ion binding"/>
    <property type="evidence" value="ECO:0007669"/>
    <property type="project" value="UniProtKB-KW"/>
</dbReference>
<keyword evidence="5" id="KW-0732">Signal</keyword>
<dbReference type="OrthoDB" id="194468at2759"/>
<dbReference type="EMBL" id="KV426147">
    <property type="protein sequence ID" value="KZV86705.1"/>
    <property type="molecule type" value="Genomic_DNA"/>
</dbReference>
<evidence type="ECO:0000256" key="5">
    <source>
        <dbReference type="SAM" id="SignalP"/>
    </source>
</evidence>
<evidence type="ECO:0000256" key="1">
    <source>
        <dbReference type="ARBA" id="ARBA00001947"/>
    </source>
</evidence>
<sequence>MMLTAQLVILLGLLSSHGAVADVLLRGGTVISFNHSTESLDILPDTSVHIVGDRIAGFYDSSSFFRPSAGTEVVDVSGHIVSPGFVDAHRHAWSTQYKGLLSNTTFATYAAFFGATTPLSSGGTWTADDVYVGERAGLLESLDAGVTTVIDHAHHTWSPETAEAGLRGAIASGLRVFWCYAVQDYPVSPATTDSGWGPQKQLEQIKALVEKGEWKNSSTRIGIAFDGVAEPLNELDTAVFDLAKEIDAPVMTLHAVGGPYGGDGLPQVLSHLGFLNTSLPIVISHASFLSSTDIALLRSTDQFIALTPESEMHYGLDHNSTHLVQEQAALGVDTHATFSADVIGQARLWLQSERLRVFHELLTVQGRVPANNPMSVNQAFLLATRNGGRALRRDDLGVLAVGAKADITVFSATSPNMLGVARVNPVAAVVLHSHVGDVKHVLVDGVFKKRDGRILVDWKDVGTKFLASQEKIRKAAVAADLPGQVFLGPFGPAGDTVVVDHVDVVRGAGTGY</sequence>
<dbReference type="InterPro" id="IPR051607">
    <property type="entry name" value="Metallo-dep_hydrolases"/>
</dbReference>
<dbReference type="Gene3D" id="3.20.20.140">
    <property type="entry name" value="Metal-dependent hydrolases"/>
    <property type="match status" value="1"/>
</dbReference>